<gene>
    <name evidence="2" type="ORF">Pdsh_09070</name>
</gene>
<dbReference type="NCBIfam" id="NF001647">
    <property type="entry name" value="PRK00420.1-4"/>
    <property type="match status" value="1"/>
</dbReference>
<name>A0A211YLT0_9CREN</name>
<evidence type="ECO:0000313" key="2">
    <source>
        <dbReference type="EMBL" id="OWJ54013.1"/>
    </source>
</evidence>
<evidence type="ECO:0008006" key="4">
    <source>
        <dbReference type="Google" id="ProtNLM"/>
    </source>
</evidence>
<feature type="compositionally biased region" description="Basic and acidic residues" evidence="1">
    <location>
        <begin position="119"/>
        <end position="130"/>
    </location>
</feature>
<organism evidence="2 3">
    <name type="scientific">Pyrodictium delaneyi</name>
    <dbReference type="NCBI Taxonomy" id="1273541"/>
    <lineage>
        <taxon>Archaea</taxon>
        <taxon>Thermoproteota</taxon>
        <taxon>Thermoprotei</taxon>
        <taxon>Desulfurococcales</taxon>
        <taxon>Pyrodictiaceae</taxon>
        <taxon>Pyrodictium</taxon>
    </lineage>
</organism>
<dbReference type="InterPro" id="IPR009563">
    <property type="entry name" value="SSSCA1"/>
</dbReference>
<dbReference type="Proteomes" id="UP000196694">
    <property type="component" value="Unassembled WGS sequence"/>
</dbReference>
<accession>A0A211YLT0</accession>
<evidence type="ECO:0000313" key="3">
    <source>
        <dbReference type="Proteomes" id="UP000196694"/>
    </source>
</evidence>
<reference evidence="2 3" key="1">
    <citation type="submission" date="2017-05" db="EMBL/GenBank/DDBJ databases">
        <title>The draft genome of the hyperthermophilic archaeon 'Pyrodictium delaneyi strain Hulk', an iron and nitrate reducer, reveals the capacity for sulfate reduction.</title>
        <authorList>
            <person name="Demey L.M."/>
            <person name="Miller C."/>
            <person name="Manzella M."/>
            <person name="Reguera G."/>
            <person name="Kashefi K."/>
        </authorList>
    </citation>
    <scope>NUCLEOTIDE SEQUENCE [LARGE SCALE GENOMIC DNA]</scope>
    <source>
        <strain evidence="2 3">Hulk</strain>
    </source>
</reference>
<dbReference type="Pfam" id="PF06677">
    <property type="entry name" value="Auto_anti-p27"/>
    <property type="match status" value="1"/>
</dbReference>
<dbReference type="RefSeq" id="WP_055407928.1">
    <property type="nucleotide sequence ID" value="NZ_CP013011.1"/>
</dbReference>
<feature type="region of interest" description="Disordered" evidence="1">
    <location>
        <begin position="117"/>
        <end position="136"/>
    </location>
</feature>
<comment type="caution">
    <text evidence="2">The sequence shown here is derived from an EMBL/GenBank/DDBJ whole genome shotgun (WGS) entry which is preliminary data.</text>
</comment>
<dbReference type="AlphaFoldDB" id="A0A211YLT0"/>
<dbReference type="GeneID" id="26098831"/>
<protein>
    <recommendedName>
        <fullName evidence="4">Sjogrens syndrome scleroderma autoantigen 1</fullName>
    </recommendedName>
</protein>
<proteinExistence type="predicted"/>
<sequence length="136" mass="15319">MERRSSPEVVRRMADLLRAGAAMLSERCPLCGLPLFRLKSGEIVCPVHGRVYIVRDESEVSKVTVQGVLEELEKFVAHRISEVIQNAERSPGSDVAEALRSWLDILERTERILNMVTSPKREEERKETNKKSSSGG</sequence>
<dbReference type="EMBL" id="NCQP01000007">
    <property type="protein sequence ID" value="OWJ54013.1"/>
    <property type="molecule type" value="Genomic_DNA"/>
</dbReference>
<keyword evidence="3" id="KW-1185">Reference proteome</keyword>
<evidence type="ECO:0000256" key="1">
    <source>
        <dbReference type="SAM" id="MobiDB-lite"/>
    </source>
</evidence>